<organism evidence="2 3">
    <name type="scientific">Candidatus Nomurabacteria bacterium CG1_02_43_90</name>
    <dbReference type="NCBI Taxonomy" id="1805281"/>
    <lineage>
        <taxon>Bacteria</taxon>
        <taxon>Candidatus Nomuraibacteriota</taxon>
    </lineage>
</organism>
<reference evidence="2 3" key="1">
    <citation type="journal article" date="2016" name="Environ. Microbiol.">
        <title>Genomic resolution of a cold subsurface aquifer community provides metabolic insights for novel microbes adapted to high CO concentrations.</title>
        <authorList>
            <person name="Probst A.J."/>
            <person name="Castelle C.J."/>
            <person name="Singh A."/>
            <person name="Brown C.T."/>
            <person name="Anantharaman K."/>
            <person name="Sharon I."/>
            <person name="Hug L.A."/>
            <person name="Burstein D."/>
            <person name="Emerson J.B."/>
            <person name="Thomas B.C."/>
            <person name="Banfield J.F."/>
        </authorList>
    </citation>
    <scope>NUCLEOTIDE SEQUENCE [LARGE SCALE GENOMIC DNA]</scope>
    <source>
        <strain evidence="2">CG1_02_43_90</strain>
    </source>
</reference>
<evidence type="ECO:0008006" key="4">
    <source>
        <dbReference type="Google" id="ProtNLM"/>
    </source>
</evidence>
<dbReference type="InterPro" id="IPR036280">
    <property type="entry name" value="Multihaem_cyt_sf"/>
</dbReference>
<dbReference type="EMBL" id="MNVN01000015">
    <property type="protein sequence ID" value="OIO30567.1"/>
    <property type="molecule type" value="Genomic_DNA"/>
</dbReference>
<sequence length="77" mass="8636">MFNFELTSRENKENIPQHNPENNKGLEGACVTCHGEGQVPHGFLKPKKVCGECHGKGFVKPSAEPERKYDWETGTVH</sequence>
<dbReference type="AlphaFoldDB" id="A0A1J4V8H3"/>
<dbReference type="Proteomes" id="UP000181992">
    <property type="component" value="Unassembled WGS sequence"/>
</dbReference>
<name>A0A1J4V8H3_9BACT</name>
<evidence type="ECO:0000313" key="3">
    <source>
        <dbReference type="Proteomes" id="UP000181992"/>
    </source>
</evidence>
<protein>
    <recommendedName>
        <fullName evidence="4">Cytochrome c7-like domain-containing protein</fullName>
    </recommendedName>
</protein>
<dbReference type="SUPFAM" id="SSF48695">
    <property type="entry name" value="Multiheme cytochromes"/>
    <property type="match status" value="1"/>
</dbReference>
<evidence type="ECO:0000256" key="1">
    <source>
        <dbReference type="SAM" id="MobiDB-lite"/>
    </source>
</evidence>
<gene>
    <name evidence="2" type="ORF">AUJ77_02025</name>
</gene>
<evidence type="ECO:0000313" key="2">
    <source>
        <dbReference type="EMBL" id="OIO30567.1"/>
    </source>
</evidence>
<feature type="region of interest" description="Disordered" evidence="1">
    <location>
        <begin position="1"/>
        <end position="23"/>
    </location>
</feature>
<comment type="caution">
    <text evidence="2">The sequence shown here is derived from an EMBL/GenBank/DDBJ whole genome shotgun (WGS) entry which is preliminary data.</text>
</comment>
<accession>A0A1J4V8H3</accession>
<proteinExistence type="predicted"/>